<dbReference type="OrthoDB" id="1704454at2"/>
<keyword evidence="2" id="KW-0472">Membrane</keyword>
<dbReference type="KEGG" id="piv:NCTC13079_01026"/>
<evidence type="ECO:0000256" key="2">
    <source>
        <dbReference type="SAM" id="Phobius"/>
    </source>
</evidence>
<feature type="compositionally biased region" description="Low complexity" evidence="1">
    <location>
        <begin position="159"/>
        <end position="172"/>
    </location>
</feature>
<organism evidence="4 5">
    <name type="scientific">Aedoeadaptatus ivorii</name>
    <dbReference type="NCBI Taxonomy" id="54006"/>
    <lineage>
        <taxon>Bacteria</taxon>
        <taxon>Bacillati</taxon>
        <taxon>Bacillota</taxon>
        <taxon>Tissierellia</taxon>
        <taxon>Tissierellales</taxon>
        <taxon>Peptoniphilaceae</taxon>
        <taxon>Aedoeadaptatus</taxon>
    </lineage>
</organism>
<dbReference type="Proteomes" id="UP000269544">
    <property type="component" value="Chromosome"/>
</dbReference>
<dbReference type="PANTHER" id="PTHR35902:SF6">
    <property type="entry name" value="CONSERVED WITHIN P. AEROPHILUM"/>
    <property type="match status" value="1"/>
</dbReference>
<dbReference type="EMBL" id="LR134523">
    <property type="protein sequence ID" value="VEJ35842.1"/>
    <property type="molecule type" value="Genomic_DNA"/>
</dbReference>
<accession>A0A448V1Y3</accession>
<gene>
    <name evidence="4" type="ORF">NCTC13079_01026</name>
</gene>
<evidence type="ECO:0000256" key="3">
    <source>
        <dbReference type="SAM" id="SignalP"/>
    </source>
</evidence>
<keyword evidence="2" id="KW-0812">Transmembrane</keyword>
<evidence type="ECO:0000313" key="4">
    <source>
        <dbReference type="EMBL" id="VEJ35842.1"/>
    </source>
</evidence>
<keyword evidence="2" id="KW-1133">Transmembrane helix</keyword>
<evidence type="ECO:0000313" key="5">
    <source>
        <dbReference type="Proteomes" id="UP000269544"/>
    </source>
</evidence>
<dbReference type="PANTHER" id="PTHR35902">
    <property type="entry name" value="S-LAYER DOMAIN-LIKE PROTEIN-RELATED"/>
    <property type="match status" value="1"/>
</dbReference>
<feature type="transmembrane region" description="Helical" evidence="2">
    <location>
        <begin position="499"/>
        <end position="520"/>
    </location>
</feature>
<protein>
    <submittedName>
        <fullName evidence="4">CARDB</fullName>
    </submittedName>
</protein>
<feature type="chain" id="PRO_5019201524" evidence="3">
    <location>
        <begin position="26"/>
        <end position="535"/>
    </location>
</feature>
<sequence>MKKRYILALASAIVFTQTIPPVAFASETTGEIPPPKVESESHAPISILDFTDVRWPESVPKNKDIPVNFSIKNSGNGAAKNIVIRAISQDLEHLVPKSVSQVNAKHYEPGQKESYSFSFRLNADAPQKNYAVKLSLAYVDINTNEVHESSQVITLRPDGGASSANGGSAPGAAPGGGMEMPGDVSSVPSFSGGGGGGGAMPDFSGADLGPSLPVTGTGDTPQGQAPTGANTPKIIIDDYSYDPVHVKAGVPFSLHFRVFNTNRKKTVRNIRVSLSADAAEPMSLPGAEGGAAAAAQTPPVEAAGGGSAFIPVGSSNTFHIEKISPRKHAAKEITLTTAPNTAARTYTITATFEYEDGDGNPYTSSEVIGIPVEQSSEITPGDVTVDKDGFVDEAMPLSMEFYNTGKSPVSNVMVKMRGNFEADTNTYFAGTVAAGASETYDVNITPTAEGEQKGEIVLTFDDASGQKQEIVKPFTVNVQGPDAAAEDDEANGQDDRPAWAVPAALLAVAAIAGGVGVYVVKKRKSKNDDEGDLSI</sequence>
<evidence type="ECO:0000256" key="1">
    <source>
        <dbReference type="SAM" id="MobiDB-lite"/>
    </source>
</evidence>
<feature type="compositionally biased region" description="Polar residues" evidence="1">
    <location>
        <begin position="217"/>
        <end position="230"/>
    </location>
</feature>
<dbReference type="Gene3D" id="2.60.40.10">
    <property type="entry name" value="Immunoglobulins"/>
    <property type="match status" value="2"/>
</dbReference>
<name>A0A448V1Y3_9FIRM</name>
<dbReference type="RefSeq" id="WP_126465596.1">
    <property type="nucleotide sequence ID" value="NZ_LR134523.1"/>
</dbReference>
<reference evidence="4 5" key="1">
    <citation type="submission" date="2018-12" db="EMBL/GenBank/DDBJ databases">
        <authorList>
            <consortium name="Pathogen Informatics"/>
        </authorList>
    </citation>
    <scope>NUCLEOTIDE SEQUENCE [LARGE SCALE GENOMIC DNA]</scope>
    <source>
        <strain evidence="4 5">NCTC13079</strain>
    </source>
</reference>
<dbReference type="InterPro" id="IPR013783">
    <property type="entry name" value="Ig-like_fold"/>
</dbReference>
<proteinExistence type="predicted"/>
<feature type="signal peptide" evidence="3">
    <location>
        <begin position="1"/>
        <end position="25"/>
    </location>
</feature>
<feature type="region of interest" description="Disordered" evidence="1">
    <location>
        <begin position="155"/>
        <end position="231"/>
    </location>
</feature>
<keyword evidence="3" id="KW-0732">Signal</keyword>
<dbReference type="AlphaFoldDB" id="A0A448V1Y3"/>
<keyword evidence="5" id="KW-1185">Reference proteome</keyword>